<gene>
    <name evidence="2" type="primary">Acey_s0024.g1007</name>
    <name evidence="2" type="ORF">Y032_0024g1007</name>
</gene>
<evidence type="ECO:0000313" key="3">
    <source>
        <dbReference type="Proteomes" id="UP000024635"/>
    </source>
</evidence>
<keyword evidence="3" id="KW-1185">Reference proteome</keyword>
<name>A0A016UWZ8_9BILA</name>
<reference evidence="3" key="1">
    <citation type="journal article" date="2015" name="Nat. Genet.">
        <title>The genome and transcriptome of the zoonotic hookworm Ancylostoma ceylanicum identify infection-specific gene families.</title>
        <authorList>
            <person name="Schwarz E.M."/>
            <person name="Hu Y."/>
            <person name="Antoshechkin I."/>
            <person name="Miller M.M."/>
            <person name="Sternberg P.W."/>
            <person name="Aroian R.V."/>
        </authorList>
    </citation>
    <scope>NUCLEOTIDE SEQUENCE</scope>
    <source>
        <strain evidence="3">HY135</strain>
    </source>
</reference>
<dbReference type="AlphaFoldDB" id="A0A016UWZ8"/>
<protein>
    <submittedName>
        <fullName evidence="2">Uncharacterized protein</fullName>
    </submittedName>
</protein>
<sequence>MPANPEAVEQWPIRGNGCSPGAAEQQQPRGACASIDRACAWPSLLHPAHPVCSRQPARTRAYSSRALISGS</sequence>
<comment type="caution">
    <text evidence="2">The sequence shown here is derived from an EMBL/GenBank/DDBJ whole genome shotgun (WGS) entry which is preliminary data.</text>
</comment>
<evidence type="ECO:0000313" key="2">
    <source>
        <dbReference type="EMBL" id="EYC19302.1"/>
    </source>
</evidence>
<organism evidence="2 3">
    <name type="scientific">Ancylostoma ceylanicum</name>
    <dbReference type="NCBI Taxonomy" id="53326"/>
    <lineage>
        <taxon>Eukaryota</taxon>
        <taxon>Metazoa</taxon>
        <taxon>Ecdysozoa</taxon>
        <taxon>Nematoda</taxon>
        <taxon>Chromadorea</taxon>
        <taxon>Rhabditida</taxon>
        <taxon>Rhabditina</taxon>
        <taxon>Rhabditomorpha</taxon>
        <taxon>Strongyloidea</taxon>
        <taxon>Ancylostomatidae</taxon>
        <taxon>Ancylostomatinae</taxon>
        <taxon>Ancylostoma</taxon>
    </lineage>
</organism>
<proteinExistence type="predicted"/>
<dbReference type="EMBL" id="JARK01001360">
    <property type="protein sequence ID" value="EYC19302.1"/>
    <property type="molecule type" value="Genomic_DNA"/>
</dbReference>
<evidence type="ECO:0000256" key="1">
    <source>
        <dbReference type="SAM" id="MobiDB-lite"/>
    </source>
</evidence>
<feature type="region of interest" description="Disordered" evidence="1">
    <location>
        <begin position="1"/>
        <end position="25"/>
    </location>
</feature>
<accession>A0A016UWZ8</accession>
<dbReference type="Proteomes" id="UP000024635">
    <property type="component" value="Unassembled WGS sequence"/>
</dbReference>